<sequence>MGGSRHACHMMMLRLHDERIVAQVIRLLAASVENAPLAAEALMRDNLDNVKLVMRSMERHLACPEVAEAGCLLIGHLCSCTATESGELMPVRVKAHRDSQNTLCREGAVEIIVDIMCLYMKDVRTMTNRAHMLMQEKLKEAEGKCAAHDRFADRIPGMLNSYSLLYMSLLVLCLDHFWLPQSVASPSKTRCSEWLL</sequence>
<dbReference type="Gene3D" id="1.25.10.10">
    <property type="entry name" value="Leucine-rich Repeat Variant"/>
    <property type="match status" value="1"/>
</dbReference>
<name>A0ABP0QCI6_9DINO</name>
<gene>
    <name evidence="1" type="ORF">CCMP2556_LOCUS41440</name>
</gene>
<organism evidence="1 2">
    <name type="scientific">Durusdinium trenchii</name>
    <dbReference type="NCBI Taxonomy" id="1381693"/>
    <lineage>
        <taxon>Eukaryota</taxon>
        <taxon>Sar</taxon>
        <taxon>Alveolata</taxon>
        <taxon>Dinophyceae</taxon>
        <taxon>Suessiales</taxon>
        <taxon>Symbiodiniaceae</taxon>
        <taxon>Durusdinium</taxon>
    </lineage>
</organism>
<evidence type="ECO:0000313" key="1">
    <source>
        <dbReference type="EMBL" id="CAK9085343.1"/>
    </source>
</evidence>
<dbReference type="EMBL" id="CAXAMN010024295">
    <property type="protein sequence ID" value="CAK9085343.1"/>
    <property type="molecule type" value="Genomic_DNA"/>
</dbReference>
<keyword evidence="2" id="KW-1185">Reference proteome</keyword>
<accession>A0ABP0QCI6</accession>
<dbReference type="Proteomes" id="UP001642484">
    <property type="component" value="Unassembled WGS sequence"/>
</dbReference>
<comment type="caution">
    <text evidence="1">The sequence shown here is derived from an EMBL/GenBank/DDBJ whole genome shotgun (WGS) entry which is preliminary data.</text>
</comment>
<proteinExistence type="predicted"/>
<evidence type="ECO:0000313" key="2">
    <source>
        <dbReference type="Proteomes" id="UP001642484"/>
    </source>
</evidence>
<dbReference type="InterPro" id="IPR011989">
    <property type="entry name" value="ARM-like"/>
</dbReference>
<reference evidence="1 2" key="1">
    <citation type="submission" date="2024-02" db="EMBL/GenBank/DDBJ databases">
        <authorList>
            <person name="Chen Y."/>
            <person name="Shah S."/>
            <person name="Dougan E. K."/>
            <person name="Thang M."/>
            <person name="Chan C."/>
        </authorList>
    </citation>
    <scope>NUCLEOTIDE SEQUENCE [LARGE SCALE GENOMIC DNA]</scope>
</reference>
<protein>
    <submittedName>
        <fullName evidence="1">Uncharacterized protein</fullName>
    </submittedName>
</protein>